<evidence type="ECO:0000313" key="3">
    <source>
        <dbReference type="Proteomes" id="UP001569414"/>
    </source>
</evidence>
<evidence type="ECO:0000313" key="2">
    <source>
        <dbReference type="EMBL" id="MFA0792365.1"/>
    </source>
</evidence>
<accession>A0ABV4NSU9</accession>
<dbReference type="EMBL" id="JBGMEL010000023">
    <property type="protein sequence ID" value="MFA0792365.1"/>
    <property type="molecule type" value="Genomic_DNA"/>
</dbReference>
<evidence type="ECO:0008006" key="4">
    <source>
        <dbReference type="Google" id="ProtNLM"/>
    </source>
</evidence>
<keyword evidence="3" id="KW-1185">Reference proteome</keyword>
<reference evidence="2 3" key="1">
    <citation type="submission" date="2024-08" db="EMBL/GenBank/DDBJ databases">
        <authorList>
            <person name="Ishaq N."/>
        </authorList>
    </citation>
    <scope>NUCLEOTIDE SEQUENCE [LARGE SCALE GENOMIC DNA]</scope>
    <source>
        <strain evidence="2 3">JCM 30400</strain>
    </source>
</reference>
<proteinExistence type="predicted"/>
<dbReference type="Proteomes" id="UP001569414">
    <property type="component" value="Unassembled WGS sequence"/>
</dbReference>
<feature type="signal peptide" evidence="1">
    <location>
        <begin position="1"/>
        <end position="20"/>
    </location>
</feature>
<feature type="chain" id="PRO_5045808194" description="Sel1 repeat family protein" evidence="1">
    <location>
        <begin position="21"/>
        <end position="203"/>
    </location>
</feature>
<gene>
    <name evidence="2" type="ORF">ACCI51_17645</name>
</gene>
<evidence type="ECO:0000256" key="1">
    <source>
        <dbReference type="SAM" id="SignalP"/>
    </source>
</evidence>
<sequence>MKKIFAAVLIQLGMTTFAFATLDAQLEGLYNKAAQQGGDAIEASYEAFKVAQQKNPTDPAALFYLGASETLMAKESWLPWKKVGYAENGIARMDKALRMLEELENPGRSAKGMPRDLLFKGIAATTFTKVPAFFNAFDRGFELYGELMGDPRLSHMPVQAVSWIYCGALEAADLGEKSELKSEWQAEAKTRGALPLCQPDKDQ</sequence>
<keyword evidence="1" id="KW-0732">Signal</keyword>
<protein>
    <recommendedName>
        <fullName evidence="4">Sel1 repeat family protein</fullName>
    </recommendedName>
</protein>
<organism evidence="2 3">
    <name type="scientific">Microbulbifer echini</name>
    <dbReference type="NCBI Taxonomy" id="1529067"/>
    <lineage>
        <taxon>Bacteria</taxon>
        <taxon>Pseudomonadati</taxon>
        <taxon>Pseudomonadota</taxon>
        <taxon>Gammaproteobacteria</taxon>
        <taxon>Cellvibrionales</taxon>
        <taxon>Microbulbiferaceae</taxon>
        <taxon>Microbulbifer</taxon>
    </lineage>
</organism>
<comment type="caution">
    <text evidence="2">The sequence shown here is derived from an EMBL/GenBank/DDBJ whole genome shotgun (WGS) entry which is preliminary data.</text>
</comment>
<name>A0ABV4NSU9_9GAMM</name>
<dbReference type="RefSeq" id="WP_371844735.1">
    <property type="nucleotide sequence ID" value="NZ_JBGMEL010000023.1"/>
</dbReference>